<name>A0A978VGE7_ZIZJJ</name>
<sequence length="71" mass="7650">MLTEKSTVTASSFANAHLALSWVQGLNSKKEMAIAMQTSHVAIMGCSVENWITTKTTPLSIKLISSIQAKL</sequence>
<accession>A0A978VGE7</accession>
<comment type="caution">
    <text evidence="1">The sequence shown here is derived from an EMBL/GenBank/DDBJ whole genome shotgun (WGS) entry which is preliminary data.</text>
</comment>
<reference evidence="1" key="1">
    <citation type="journal article" date="2021" name="Front. Plant Sci.">
        <title>Chromosome-Scale Genome Assembly for Chinese Sour Jujube and Insights Into Its Genome Evolution and Domestication Signature.</title>
        <authorList>
            <person name="Shen L.-Y."/>
            <person name="Luo H."/>
            <person name="Wang X.-L."/>
            <person name="Wang X.-M."/>
            <person name="Qiu X.-J."/>
            <person name="Liu H."/>
            <person name="Zhou S.-S."/>
            <person name="Jia K.-H."/>
            <person name="Nie S."/>
            <person name="Bao Y.-T."/>
            <person name="Zhang R.-G."/>
            <person name="Yun Q.-Z."/>
            <person name="Chai Y.-H."/>
            <person name="Lu J.-Y."/>
            <person name="Li Y."/>
            <person name="Zhao S.-W."/>
            <person name="Mao J.-F."/>
            <person name="Jia S.-G."/>
            <person name="Mao Y.-M."/>
        </authorList>
    </citation>
    <scope>NUCLEOTIDE SEQUENCE</scope>
    <source>
        <strain evidence="1">AT0</strain>
        <tissue evidence="1">Leaf</tissue>
    </source>
</reference>
<proteinExistence type="predicted"/>
<dbReference type="Proteomes" id="UP000813462">
    <property type="component" value="Unassembled WGS sequence"/>
</dbReference>
<evidence type="ECO:0000313" key="2">
    <source>
        <dbReference type="Proteomes" id="UP000813462"/>
    </source>
</evidence>
<evidence type="ECO:0000313" key="1">
    <source>
        <dbReference type="EMBL" id="KAH7529436.1"/>
    </source>
</evidence>
<gene>
    <name evidence="1" type="ORF">FEM48_Zijuj05G0183800</name>
</gene>
<dbReference type="EMBL" id="JAEACU010000005">
    <property type="protein sequence ID" value="KAH7529436.1"/>
    <property type="molecule type" value="Genomic_DNA"/>
</dbReference>
<organism evidence="1 2">
    <name type="scientific">Ziziphus jujuba var. spinosa</name>
    <dbReference type="NCBI Taxonomy" id="714518"/>
    <lineage>
        <taxon>Eukaryota</taxon>
        <taxon>Viridiplantae</taxon>
        <taxon>Streptophyta</taxon>
        <taxon>Embryophyta</taxon>
        <taxon>Tracheophyta</taxon>
        <taxon>Spermatophyta</taxon>
        <taxon>Magnoliopsida</taxon>
        <taxon>eudicotyledons</taxon>
        <taxon>Gunneridae</taxon>
        <taxon>Pentapetalae</taxon>
        <taxon>rosids</taxon>
        <taxon>fabids</taxon>
        <taxon>Rosales</taxon>
        <taxon>Rhamnaceae</taxon>
        <taxon>Paliureae</taxon>
        <taxon>Ziziphus</taxon>
    </lineage>
</organism>
<dbReference type="AlphaFoldDB" id="A0A978VGE7"/>
<protein>
    <submittedName>
        <fullName evidence="1">Uncharacterized protein</fullName>
    </submittedName>
</protein>